<dbReference type="OrthoDB" id="1922282at2759"/>
<dbReference type="Pfam" id="PF09350">
    <property type="entry name" value="DJC28_CD"/>
    <property type="match status" value="1"/>
</dbReference>
<feature type="region of interest" description="Disordered" evidence="1">
    <location>
        <begin position="34"/>
        <end position="101"/>
    </location>
</feature>
<evidence type="ECO:0000313" key="4">
    <source>
        <dbReference type="Proteomes" id="UP000224080"/>
    </source>
</evidence>
<reference evidence="3 4" key="1">
    <citation type="submission" date="2017-10" db="EMBL/GenBank/DDBJ databases">
        <title>Comparative genomics in systemic dimorphic fungi from Ajellomycetaceae.</title>
        <authorList>
            <person name="Munoz J.F."/>
            <person name="Mcewen J.G."/>
            <person name="Clay O.K."/>
            <person name="Cuomo C.A."/>
        </authorList>
    </citation>
    <scope>NUCLEOTIDE SEQUENCE [LARGE SCALE GENOMIC DNA]</scope>
    <source>
        <strain evidence="3 4">UAMH130</strain>
    </source>
</reference>
<comment type="caution">
    <text evidence="3">The sequence shown here is derived from an EMBL/GenBank/DDBJ whole genome shotgun (WGS) entry which is preliminary data.</text>
</comment>
<gene>
    <name evidence="3" type="ORF">GX51_06259</name>
</gene>
<feature type="region of interest" description="Disordered" evidence="1">
    <location>
        <begin position="172"/>
        <end position="218"/>
    </location>
</feature>
<organism evidence="3 4">
    <name type="scientific">Blastomyces parvus</name>
    <dbReference type="NCBI Taxonomy" id="2060905"/>
    <lineage>
        <taxon>Eukaryota</taxon>
        <taxon>Fungi</taxon>
        <taxon>Dikarya</taxon>
        <taxon>Ascomycota</taxon>
        <taxon>Pezizomycotina</taxon>
        <taxon>Eurotiomycetes</taxon>
        <taxon>Eurotiomycetidae</taxon>
        <taxon>Onygenales</taxon>
        <taxon>Ajellomycetaceae</taxon>
        <taxon>Blastomyces</taxon>
    </lineage>
</organism>
<feature type="compositionally biased region" description="Acidic residues" evidence="1">
    <location>
        <begin position="372"/>
        <end position="382"/>
    </location>
</feature>
<feature type="region of interest" description="Disordered" evidence="1">
    <location>
        <begin position="500"/>
        <end position="527"/>
    </location>
</feature>
<name>A0A2B7WSF9_9EURO</name>
<evidence type="ECO:0000259" key="2">
    <source>
        <dbReference type="Pfam" id="PF09350"/>
    </source>
</evidence>
<feature type="compositionally biased region" description="Basic and acidic residues" evidence="1">
    <location>
        <begin position="419"/>
        <end position="430"/>
    </location>
</feature>
<proteinExistence type="predicted"/>
<dbReference type="EMBL" id="PDNC01000100">
    <property type="protein sequence ID" value="PGG99519.1"/>
    <property type="molecule type" value="Genomic_DNA"/>
</dbReference>
<dbReference type="AlphaFoldDB" id="A0A2B7WSF9"/>
<feature type="compositionally biased region" description="Polar residues" evidence="1">
    <location>
        <begin position="203"/>
        <end position="214"/>
    </location>
</feature>
<dbReference type="PANTHER" id="PTHR39394:SF1">
    <property type="entry name" value="DNAJ HOMOLOGUE SUBFAMILY C MEMBER 28 CONSERVED DOMAIN-CONTAINING PROTEIN"/>
    <property type="match status" value="1"/>
</dbReference>
<feature type="region of interest" description="Disordered" evidence="1">
    <location>
        <begin position="356"/>
        <end position="443"/>
    </location>
</feature>
<evidence type="ECO:0000313" key="3">
    <source>
        <dbReference type="EMBL" id="PGG99519.1"/>
    </source>
</evidence>
<protein>
    <recommendedName>
        <fullName evidence="2">DnaJ homologue subfamily C member 28 conserved domain-containing protein</fullName>
    </recommendedName>
</protein>
<accession>A0A2B7WSF9</accession>
<keyword evidence="4" id="KW-1185">Reference proteome</keyword>
<feature type="domain" description="DnaJ homologue subfamily C member 28 conserved" evidence="2">
    <location>
        <begin position="244"/>
        <end position="315"/>
    </location>
</feature>
<sequence length="566" mass="63265">MMKCQQRFIFHYCASCLRAQRLRTASRRDRIIGTRAFSAGPRDVSQHEQAQTKESGQEKQDGTSGAEEGAMSRRLSSMADESMLEGGRSSRKNMQEAGFSEELKKKLEERIAESAFRSENAAAFSLVNMPASAGRGTQDIAAAAPWTGTESIHGTSLRMLHDASKPMRVPFKPPQPSPKNLQPAVTKPISSSERLAVARDRTSTYALSRDPSMSEQEREAIRRELQERFTPGARAITPHGLSSLANERIEDAIARGQFRNIQRGKGINVERDHNASSPYIDTTEYLLNKIIQKQEVTPPWIEKQQEVTKEVDRFRKRLRSDWKRHAVRLIASQGGSLESQIRRARAYAAAELLRGNNRGNVSNGDVGKETTGDPDTEVENEIQIEHEGKQPRASSGTPSQSTAQFAENLRSEPPNTGESHAKAPESHDSLSESQRLPSVPPLRDPDYLKIEQAYHNLTVKTLNALIRSYNLMAPPVAQKPYLKLERELLSCYADVAPSLPGELQQRTTEGPRDSSRRVAPGPHESGLLKSLSLTQNVRLHQEDPSKRYGFKQFWRDLWNRNDTAAG</sequence>
<dbReference type="STRING" id="2060905.A0A2B7WSF9"/>
<dbReference type="PANTHER" id="PTHR39394">
    <property type="entry name" value="YALI0E31793P"/>
    <property type="match status" value="1"/>
</dbReference>
<dbReference type="InterPro" id="IPR018961">
    <property type="entry name" value="DnaJ_homolog_subfam-C_membr-28"/>
</dbReference>
<dbReference type="Proteomes" id="UP000224080">
    <property type="component" value="Unassembled WGS sequence"/>
</dbReference>
<evidence type="ECO:0000256" key="1">
    <source>
        <dbReference type="SAM" id="MobiDB-lite"/>
    </source>
</evidence>
<feature type="compositionally biased region" description="Polar residues" evidence="1">
    <location>
        <begin position="392"/>
        <end position="405"/>
    </location>
</feature>